<evidence type="ECO:0000256" key="1">
    <source>
        <dbReference type="RuleBase" id="RU367018"/>
    </source>
</evidence>
<protein>
    <recommendedName>
        <fullName evidence="1">Protein FAR1-RELATED SEQUENCE</fullName>
    </recommendedName>
</protein>
<name>A0A835HMD3_9MAGN</name>
<comment type="caution">
    <text evidence="2">The sequence shown here is derived from an EMBL/GenBank/DDBJ whole genome shotgun (WGS) entry which is preliminary data.</text>
</comment>
<dbReference type="GO" id="GO:0005634">
    <property type="term" value="C:nucleus"/>
    <property type="evidence" value="ECO:0007669"/>
    <property type="project" value="UniProtKB-SubCell"/>
</dbReference>
<dbReference type="AlphaFoldDB" id="A0A835HMD3"/>
<organism evidence="2 3">
    <name type="scientific">Coptis chinensis</name>
    <dbReference type="NCBI Taxonomy" id="261450"/>
    <lineage>
        <taxon>Eukaryota</taxon>
        <taxon>Viridiplantae</taxon>
        <taxon>Streptophyta</taxon>
        <taxon>Embryophyta</taxon>
        <taxon>Tracheophyta</taxon>
        <taxon>Spermatophyta</taxon>
        <taxon>Magnoliopsida</taxon>
        <taxon>Ranunculales</taxon>
        <taxon>Ranunculaceae</taxon>
        <taxon>Coptidoideae</taxon>
        <taxon>Coptis</taxon>
    </lineage>
</organism>
<dbReference type="GO" id="GO:0008270">
    <property type="term" value="F:zinc ion binding"/>
    <property type="evidence" value="ECO:0007669"/>
    <property type="project" value="UniProtKB-UniRule"/>
</dbReference>
<dbReference type="GO" id="GO:0006355">
    <property type="term" value="P:regulation of DNA-templated transcription"/>
    <property type="evidence" value="ECO:0007669"/>
    <property type="project" value="UniProtKB-UniRule"/>
</dbReference>
<evidence type="ECO:0000313" key="2">
    <source>
        <dbReference type="EMBL" id="KAF9602025.1"/>
    </source>
</evidence>
<dbReference type="InterPro" id="IPR031052">
    <property type="entry name" value="FHY3/FAR1"/>
</dbReference>
<proteinExistence type="inferred from homology"/>
<dbReference type="PANTHER" id="PTHR31669">
    <property type="entry name" value="PROTEIN FAR1-RELATED SEQUENCE 10-RELATED"/>
    <property type="match status" value="1"/>
</dbReference>
<dbReference type="Proteomes" id="UP000631114">
    <property type="component" value="Unassembled WGS sequence"/>
</dbReference>
<dbReference type="OrthoDB" id="1628938at2759"/>
<dbReference type="PANTHER" id="PTHR31669:SF302">
    <property type="entry name" value="PROTEIN FAR1-RELATED SEQUENCE"/>
    <property type="match status" value="1"/>
</dbReference>
<keyword evidence="1" id="KW-0479">Metal-binding</keyword>
<comment type="function">
    <text evidence="1">Putative transcription activator involved in regulating light control of development.</text>
</comment>
<keyword evidence="1" id="KW-0862">Zinc</keyword>
<comment type="similarity">
    <text evidence="1">Belongs to the FHY3/FAR1 family.</text>
</comment>
<keyword evidence="3" id="KW-1185">Reference proteome</keyword>
<gene>
    <name evidence="2" type="ORF">IFM89_024782</name>
</gene>
<dbReference type="EMBL" id="JADFTS010000006">
    <property type="protein sequence ID" value="KAF9602025.1"/>
    <property type="molecule type" value="Genomic_DNA"/>
</dbReference>
<keyword evidence="1" id="KW-0539">Nucleus</keyword>
<reference evidence="2 3" key="1">
    <citation type="submission" date="2020-10" db="EMBL/GenBank/DDBJ databases">
        <title>The Coptis chinensis genome and diversification of protoberbering-type alkaloids.</title>
        <authorList>
            <person name="Wang B."/>
            <person name="Shu S."/>
            <person name="Song C."/>
            <person name="Liu Y."/>
        </authorList>
    </citation>
    <scope>NUCLEOTIDE SEQUENCE [LARGE SCALE GENOMIC DNA]</scope>
    <source>
        <strain evidence="2">HL-2020</strain>
        <tissue evidence="2">Leaf</tissue>
    </source>
</reference>
<accession>A0A835HMD3</accession>
<comment type="subcellular location">
    <subcellularLocation>
        <location evidence="1">Nucleus</location>
    </subcellularLocation>
</comment>
<keyword evidence="1" id="KW-0863">Zinc-finger</keyword>
<evidence type="ECO:0000313" key="3">
    <source>
        <dbReference type="Proteomes" id="UP000631114"/>
    </source>
</evidence>
<sequence>MLEKWVPCYLSDTFFVGMHTIGRSESMNSHYDQFVNSTTKLMVFVHGNERSLTLIARNERYSDCHTKHSSRIVAKDAFLLMHDAKVYTINVFNKIKEQLEKSNMEYKIDGEEIDNNGTGSYMVKFRDLQKKFV</sequence>